<evidence type="ECO:0000313" key="1">
    <source>
        <dbReference type="EMBL" id="GFQ64652.1"/>
    </source>
</evidence>
<reference evidence="1" key="1">
    <citation type="submission" date="2020-07" db="EMBL/GenBank/DDBJ databases">
        <title>Multicomponent nature underlies the extraordinary mechanical properties of spider dragline silk.</title>
        <authorList>
            <person name="Kono N."/>
            <person name="Nakamura H."/>
            <person name="Mori M."/>
            <person name="Yoshida Y."/>
            <person name="Ohtoshi R."/>
            <person name="Malay A.D."/>
            <person name="Moran D.A.P."/>
            <person name="Tomita M."/>
            <person name="Numata K."/>
            <person name="Arakawa K."/>
        </authorList>
    </citation>
    <scope>NUCLEOTIDE SEQUENCE</scope>
</reference>
<comment type="caution">
    <text evidence="1">The sequence shown here is derived from an EMBL/GenBank/DDBJ whole genome shotgun (WGS) entry which is preliminary data.</text>
</comment>
<dbReference type="Proteomes" id="UP000887116">
    <property type="component" value="Unassembled WGS sequence"/>
</dbReference>
<dbReference type="EMBL" id="BMAO01010084">
    <property type="protein sequence ID" value="GFQ64652.1"/>
    <property type="molecule type" value="Genomic_DNA"/>
</dbReference>
<name>A0A8X6H0D7_TRICU</name>
<gene>
    <name evidence="1" type="ORF">TNCT_2241</name>
</gene>
<accession>A0A8X6H0D7</accession>
<dbReference type="AlphaFoldDB" id="A0A8X6H0D7"/>
<protein>
    <submittedName>
        <fullName evidence="1">Uncharacterized protein</fullName>
    </submittedName>
</protein>
<keyword evidence="2" id="KW-1185">Reference proteome</keyword>
<sequence>MVYGTGCSTSDCIVERITVGIHDHLQHDSLILLPRCFFGCSRLNALHVGIILCPLLSICSDDTLRTINQVRNTARRLRLACGFRADDLFKLAELCEMSSLTSIWHSSLTKVLLESKCDSYIYEF</sequence>
<proteinExistence type="predicted"/>
<evidence type="ECO:0000313" key="2">
    <source>
        <dbReference type="Proteomes" id="UP000887116"/>
    </source>
</evidence>
<organism evidence="1 2">
    <name type="scientific">Trichonephila clavata</name>
    <name type="common">Joro spider</name>
    <name type="synonym">Nephila clavata</name>
    <dbReference type="NCBI Taxonomy" id="2740835"/>
    <lineage>
        <taxon>Eukaryota</taxon>
        <taxon>Metazoa</taxon>
        <taxon>Ecdysozoa</taxon>
        <taxon>Arthropoda</taxon>
        <taxon>Chelicerata</taxon>
        <taxon>Arachnida</taxon>
        <taxon>Araneae</taxon>
        <taxon>Araneomorphae</taxon>
        <taxon>Entelegynae</taxon>
        <taxon>Araneoidea</taxon>
        <taxon>Nephilidae</taxon>
        <taxon>Trichonephila</taxon>
    </lineage>
</organism>